<feature type="region of interest" description="Disordered" evidence="1">
    <location>
        <begin position="271"/>
        <end position="443"/>
    </location>
</feature>
<dbReference type="Proteomes" id="UP000284403">
    <property type="component" value="Unassembled WGS sequence"/>
</dbReference>
<evidence type="ECO:0000256" key="1">
    <source>
        <dbReference type="SAM" id="MobiDB-lite"/>
    </source>
</evidence>
<comment type="caution">
    <text evidence="2">The sequence shown here is derived from an EMBL/GenBank/DDBJ whole genome shotgun (WGS) entry which is preliminary data.</text>
</comment>
<sequence length="611" mass="65146">MDGAAALGGVYGAPLAVISMSGSFVKALHISPQQASLLCPVFATRVRRQSVGILTTSWLPRLLLVTGSGQLLLIDASDGRVTHEASLVFCGPPPAAEDQRLVHIVLQQQQARDAPKTTLWMRVTVNNSLFAAILRFNGPAQGLPLELLRVILHFVPERHVSVQQCVRSGPLAKYVGKSLCSLSEKTCRGKGGAARGAFALPRPTRTHYMNSVVAEEQERKKALRAETAAQQRERNEEPAQEHDAQAVGVPHLTAEEVVLPDKGAIAAEAALPSEADEEEEEDNDGPRAVDHAAEPQGTPTETLSSSTELLTEAEAHDAAAAPSQSEKSVSADLTGQQPLRQEGDAAELGFELPAAAGPTEAGELPGRAATDASARRASTTDEAWMSPWRGTEPNDAALAGREAGDNTANEEPWRTAAFPPHEEEAAEEKETCMAPPSQPSGLCAAATPAIITESNEDTEGGLAHKAGSRTPLEVAELPPPLLPAYLFRLDDKPGNAAAVPVAREPCNVEESLPVCSGVAAAVPPHDSDAGPLQVNGAHILSVYPLQRSMRDATSKSAERRDAEERWRQAYQKNLGKKAESRVCETSPVRKYRRDSLSLYEMGTGLKFLGDR</sequence>
<proteinExistence type="predicted"/>
<feature type="compositionally biased region" description="Basic and acidic residues" evidence="1">
    <location>
        <begin position="231"/>
        <end position="244"/>
    </location>
</feature>
<feature type="region of interest" description="Disordered" evidence="1">
    <location>
        <begin position="216"/>
        <end position="248"/>
    </location>
</feature>
<accession>A0A422PA76</accession>
<feature type="compositionally biased region" description="Acidic residues" evidence="1">
    <location>
        <begin position="274"/>
        <end position="283"/>
    </location>
</feature>
<keyword evidence="3" id="KW-1185">Reference proteome</keyword>
<evidence type="ECO:0000313" key="3">
    <source>
        <dbReference type="Proteomes" id="UP000284403"/>
    </source>
</evidence>
<feature type="compositionally biased region" description="Basic and acidic residues" evidence="1">
    <location>
        <begin position="284"/>
        <end position="293"/>
    </location>
</feature>
<dbReference type="OrthoDB" id="247082at2759"/>
<feature type="compositionally biased region" description="Polar residues" evidence="1">
    <location>
        <begin position="322"/>
        <end position="339"/>
    </location>
</feature>
<reference evidence="2 3" key="1">
    <citation type="journal article" date="2018" name="BMC Genomics">
        <title>Genomic comparison of Trypanosoma conorhini and Trypanosoma rangeli to Trypanosoma cruzi strains of high and low virulence.</title>
        <authorList>
            <person name="Bradwell K.R."/>
            <person name="Koparde V.N."/>
            <person name="Matveyev A.V."/>
            <person name="Serrano M.G."/>
            <person name="Alves J.M."/>
            <person name="Parikh H."/>
            <person name="Huang B."/>
            <person name="Lee V."/>
            <person name="Espinosa-Alvarez O."/>
            <person name="Ortiz P.A."/>
            <person name="Costa-Martins A.G."/>
            <person name="Teixeira M.M."/>
            <person name="Buck G.A."/>
        </authorList>
    </citation>
    <scope>NUCLEOTIDE SEQUENCE [LARGE SCALE GENOMIC DNA]</scope>
    <source>
        <strain evidence="2 3">025E</strain>
    </source>
</reference>
<feature type="compositionally biased region" description="Basic and acidic residues" evidence="1">
    <location>
        <begin position="420"/>
        <end position="431"/>
    </location>
</feature>
<protein>
    <submittedName>
        <fullName evidence="2">Uncharacterized protein</fullName>
    </submittedName>
</protein>
<name>A0A422PA76_9TRYP</name>
<organism evidence="2 3">
    <name type="scientific">Trypanosoma conorhini</name>
    <dbReference type="NCBI Taxonomy" id="83891"/>
    <lineage>
        <taxon>Eukaryota</taxon>
        <taxon>Discoba</taxon>
        <taxon>Euglenozoa</taxon>
        <taxon>Kinetoplastea</taxon>
        <taxon>Metakinetoplastina</taxon>
        <taxon>Trypanosomatida</taxon>
        <taxon>Trypanosomatidae</taxon>
        <taxon>Trypanosoma</taxon>
    </lineage>
</organism>
<dbReference type="EMBL" id="MKKU01000356">
    <property type="protein sequence ID" value="RNF14625.1"/>
    <property type="molecule type" value="Genomic_DNA"/>
</dbReference>
<dbReference type="RefSeq" id="XP_029227217.1">
    <property type="nucleotide sequence ID" value="XM_029372692.1"/>
</dbReference>
<evidence type="ECO:0000313" key="2">
    <source>
        <dbReference type="EMBL" id="RNF14625.1"/>
    </source>
</evidence>
<gene>
    <name evidence="2" type="ORF">Tco025E_05802</name>
</gene>
<dbReference type="AlphaFoldDB" id="A0A422PA76"/>
<dbReference type="GeneID" id="40319413"/>
<feature type="compositionally biased region" description="Low complexity" evidence="1">
    <location>
        <begin position="300"/>
        <end position="312"/>
    </location>
</feature>
<feature type="compositionally biased region" description="Low complexity" evidence="1">
    <location>
        <begin position="367"/>
        <end position="381"/>
    </location>
</feature>